<dbReference type="PANTHER" id="PTHR38593:SF1">
    <property type="entry name" value="BLR2558 PROTEIN"/>
    <property type="match status" value="1"/>
</dbReference>
<feature type="domain" description="DUF4142" evidence="1">
    <location>
        <begin position="42"/>
        <end position="171"/>
    </location>
</feature>
<accession>A0ABU1TCH3</accession>
<dbReference type="InterPro" id="IPR012347">
    <property type="entry name" value="Ferritin-like"/>
</dbReference>
<proteinExistence type="predicted"/>
<dbReference type="PANTHER" id="PTHR38593">
    <property type="entry name" value="BLR2558 PROTEIN"/>
    <property type="match status" value="1"/>
</dbReference>
<dbReference type="InterPro" id="IPR025419">
    <property type="entry name" value="DUF4142"/>
</dbReference>
<sequence>MRQIRGLILGFVVLMLVQSCQSNKRANNYNNKPLVDNDGLLFFTNATETALTTVKVSGLAISNSKNQQVIQFAKKMIDDHTRLAVDLKKLQTDNFVTSEDSINLLHQQMIAGLEKKRAAVFDKAYIQEMVSEHEQQVNLFNAASRGKNVNISDFALKELPVLKARLDSARTINLNLK</sequence>
<dbReference type="Proteomes" id="UP001247620">
    <property type="component" value="Unassembled WGS sequence"/>
</dbReference>
<organism evidence="2 3">
    <name type="scientific">Mucilaginibacter pocheonensis</name>
    <dbReference type="NCBI Taxonomy" id="398050"/>
    <lineage>
        <taxon>Bacteria</taxon>
        <taxon>Pseudomonadati</taxon>
        <taxon>Bacteroidota</taxon>
        <taxon>Sphingobacteriia</taxon>
        <taxon>Sphingobacteriales</taxon>
        <taxon>Sphingobacteriaceae</taxon>
        <taxon>Mucilaginibacter</taxon>
    </lineage>
</organism>
<dbReference type="Gene3D" id="1.20.1260.10">
    <property type="match status" value="1"/>
</dbReference>
<dbReference type="PROSITE" id="PS51257">
    <property type="entry name" value="PROKAR_LIPOPROTEIN"/>
    <property type="match status" value="1"/>
</dbReference>
<evidence type="ECO:0000259" key="1">
    <source>
        <dbReference type="Pfam" id="PF13628"/>
    </source>
</evidence>
<gene>
    <name evidence="2" type="ORF">J2W55_002951</name>
</gene>
<dbReference type="RefSeq" id="WP_310096771.1">
    <property type="nucleotide sequence ID" value="NZ_JAVDUU010000003.1"/>
</dbReference>
<reference evidence="2 3" key="1">
    <citation type="submission" date="2023-07" db="EMBL/GenBank/DDBJ databases">
        <title>Sorghum-associated microbial communities from plants grown in Nebraska, USA.</title>
        <authorList>
            <person name="Schachtman D."/>
        </authorList>
    </citation>
    <scope>NUCLEOTIDE SEQUENCE [LARGE SCALE GENOMIC DNA]</scope>
    <source>
        <strain evidence="2 3">3262</strain>
    </source>
</reference>
<name>A0ABU1TCH3_9SPHI</name>
<dbReference type="Pfam" id="PF13628">
    <property type="entry name" value="DUF4142"/>
    <property type="match status" value="1"/>
</dbReference>
<evidence type="ECO:0000313" key="2">
    <source>
        <dbReference type="EMBL" id="MDR6943098.1"/>
    </source>
</evidence>
<protein>
    <submittedName>
        <fullName evidence="2">Membrane protein</fullName>
    </submittedName>
</protein>
<evidence type="ECO:0000313" key="3">
    <source>
        <dbReference type="Proteomes" id="UP001247620"/>
    </source>
</evidence>
<dbReference type="EMBL" id="JAVDUU010000003">
    <property type="protein sequence ID" value="MDR6943098.1"/>
    <property type="molecule type" value="Genomic_DNA"/>
</dbReference>
<comment type="caution">
    <text evidence="2">The sequence shown here is derived from an EMBL/GenBank/DDBJ whole genome shotgun (WGS) entry which is preliminary data.</text>
</comment>
<keyword evidence="3" id="KW-1185">Reference proteome</keyword>